<sequence length="570" mass="63535">MRSMFLLAFLLLLTNFSQASEEKRVLNFLILDDVSTACSEGNALVQKYPQSKGCWEAYLQASAKKGDTYQWLQVWDSFIERFPDCANDRFLLESIAWGVIENSSKSDSPIIRSYALIGALYGQDARGVQIIEKGMQDSNVAVRGLALKLSSFLRDDRLQEKVLRILEEDHNLQIRLGAIEAVGVMKIKQAQSRLLKILQSSTSRAEEKLAAIQAFVSLYDQISLSQVRMLIKSSRAALRELACRVVLHSEMKEAVPDISSLLSDASPDVRSAALETVGFLKEAATDDLIDRVRTLSLDPNPRVSISASWALMFFDAQEGYLSLKKHLEGGNRDCCLLAGSALASTGQFGNGFLEEAFDAADDPYLRMNLALGLLANDQRVEESCQSIVERFVDDREQWMWKQEGIFRVLAPSEIKHVPWIPNQPEMVNQMTRLEVLNVLAIKESPTALDAVKSFLSRRQWGISGMASSLLLQEGDESSIDLVRSLLDDSNQRIRVQAALVLAMWGGDSQAVHILQESYHKVDREIKERILEGLGSVGSKNSLSFLTQRLGDPQPTLKVISAAALLQCLYR</sequence>
<dbReference type="RefSeq" id="WP_013181670.1">
    <property type="nucleotide sequence ID" value="NC_014225.1"/>
</dbReference>
<accession>D6YUY4</accession>
<organism evidence="3 4">
    <name type="scientific">Waddlia chondrophila (strain ATCC VR-1470 / WSU 86-1044)</name>
    <dbReference type="NCBI Taxonomy" id="716544"/>
    <lineage>
        <taxon>Bacteria</taxon>
        <taxon>Pseudomonadati</taxon>
        <taxon>Chlamydiota</taxon>
        <taxon>Chlamydiia</taxon>
        <taxon>Parachlamydiales</taxon>
        <taxon>Waddliaceae</taxon>
        <taxon>Waddlia</taxon>
    </lineage>
</organism>
<keyword evidence="4" id="KW-1185">Reference proteome</keyword>
<feature type="signal peptide" evidence="2">
    <location>
        <begin position="1"/>
        <end position="19"/>
    </location>
</feature>
<dbReference type="AlphaFoldDB" id="D6YUY4"/>
<protein>
    <recommendedName>
        <fullName evidence="5">HEAT repeat domain-containing protein</fullName>
    </recommendedName>
</protein>
<evidence type="ECO:0000256" key="1">
    <source>
        <dbReference type="ARBA" id="ARBA00045876"/>
    </source>
</evidence>
<evidence type="ECO:0000313" key="3">
    <source>
        <dbReference type="EMBL" id="ADI37945.1"/>
    </source>
</evidence>
<dbReference type="Pfam" id="PF13646">
    <property type="entry name" value="HEAT_2"/>
    <property type="match status" value="2"/>
</dbReference>
<dbReference type="Proteomes" id="UP000001505">
    <property type="component" value="Chromosome"/>
</dbReference>
<dbReference type="GO" id="GO:0016491">
    <property type="term" value="F:oxidoreductase activity"/>
    <property type="evidence" value="ECO:0007669"/>
    <property type="project" value="TreeGrafter"/>
</dbReference>
<dbReference type="PANTHER" id="PTHR12697">
    <property type="entry name" value="PBS LYASE HEAT-LIKE PROTEIN"/>
    <property type="match status" value="1"/>
</dbReference>
<dbReference type="STRING" id="716544.wcw_0575"/>
<dbReference type="SUPFAM" id="SSF48371">
    <property type="entry name" value="ARM repeat"/>
    <property type="match status" value="2"/>
</dbReference>
<evidence type="ECO:0000313" key="4">
    <source>
        <dbReference type="Proteomes" id="UP000001505"/>
    </source>
</evidence>
<name>D6YUY4_WADCW</name>
<dbReference type="OrthoDB" id="19116at2"/>
<dbReference type="InterPro" id="IPR016024">
    <property type="entry name" value="ARM-type_fold"/>
</dbReference>
<dbReference type="InterPro" id="IPR021133">
    <property type="entry name" value="HEAT_type_2"/>
</dbReference>
<evidence type="ECO:0008006" key="5">
    <source>
        <dbReference type="Google" id="ProtNLM"/>
    </source>
</evidence>
<feature type="chain" id="PRO_5003091443" description="HEAT repeat domain-containing protein" evidence="2">
    <location>
        <begin position="20"/>
        <end position="570"/>
    </location>
</feature>
<dbReference type="PROSITE" id="PS50077">
    <property type="entry name" value="HEAT_REPEAT"/>
    <property type="match status" value="1"/>
</dbReference>
<keyword evidence="2" id="KW-0732">Signal</keyword>
<dbReference type="HOGENOM" id="CLU_475579_0_0_0"/>
<dbReference type="PANTHER" id="PTHR12697:SF5">
    <property type="entry name" value="DEOXYHYPUSINE HYDROXYLASE"/>
    <property type="match status" value="1"/>
</dbReference>
<dbReference type="EMBL" id="CP001928">
    <property type="protein sequence ID" value="ADI37945.1"/>
    <property type="molecule type" value="Genomic_DNA"/>
</dbReference>
<gene>
    <name evidence="3" type="ordered locus">wcw_0575</name>
</gene>
<comment type="function">
    <text evidence="1">Catalyzes the hydroxylation of the N(6)-(4-aminobutyl)-L-lysine intermediate produced by deoxyhypusine synthase/DHPS on a critical lysine of the eukaryotic translation initiation factor 5A/eIF-5A. This is the second step of the post-translational modification of that lysine into an unusual amino acid residue named hypusine. Hypusination is unique to mature eIF-5A factor and is essential for its function.</text>
</comment>
<dbReference type="Gene3D" id="1.25.10.10">
    <property type="entry name" value="Leucine-rich Repeat Variant"/>
    <property type="match status" value="3"/>
</dbReference>
<proteinExistence type="predicted"/>
<dbReference type="eggNOG" id="COG1413">
    <property type="taxonomic scope" value="Bacteria"/>
</dbReference>
<reference evidence="3 4" key="1">
    <citation type="journal article" date="2010" name="PLoS ONE">
        <title>The Waddlia genome: a window into chlamydial biology.</title>
        <authorList>
            <person name="Bertelli C."/>
            <person name="Collyn F."/>
            <person name="Croxatto A."/>
            <person name="Ruckert C."/>
            <person name="Polkinghorne A."/>
            <person name="Kebbi-Beghdadi C."/>
            <person name="Goesmann A."/>
            <person name="Vaughan L."/>
            <person name="Greub G."/>
        </authorList>
    </citation>
    <scope>NUCLEOTIDE SEQUENCE [LARGE SCALE GENOMIC DNA]</scope>
    <source>
        <strain evidence="4">ATCC VR-1470 / WSU 86-1044</strain>
    </source>
</reference>
<dbReference type="KEGG" id="wch:wcw_0575"/>
<dbReference type="InterPro" id="IPR011989">
    <property type="entry name" value="ARM-like"/>
</dbReference>
<evidence type="ECO:0000256" key="2">
    <source>
        <dbReference type="SAM" id="SignalP"/>
    </source>
</evidence>